<accession>A0A1Z2LCI2</accession>
<sequence length="714" mass="77095">MRRFSRRGILRAGLGAGGAALAAQLTPGLPGPYHLLDSPAWAATPGARAAFPEWSRYARLADGTFDEDADPQLDMKPVITALKAQNVNVIEVDTILSHWLTEAEFTEHLGKIKSFVELAHAAGIRVVMYYPSLEVISIGGEKGKSFYKDGDGKSWVQRSLDGKPNVFYGSLVVWVDPGDESCWVSPDSPWREFYLGRIKALARTGLDAVWPDVPIYFDGALSWCDGSTWAADAFRADTGLAMPAKDDFTSLPFRRYVEWRHHNLNQWQLDIAAAGRSVNPDLVTFIETVSMDYQYATSIGLDGAYLRKADGVSHVWEVDILGNYDGMRHATATDWTCLISMYKYARAASGTKPAWAFSYGWKGDDASLVMAELLAAGCNPYEVKSPFKDVTTDKAMRTRMYAFVAANQAKLYDTAPAAQVGVYHSSASRDFVSHSVGSGMYANAKPPTGIKADDWWSSGSAEESCTTQAWLGEFRGTVKALVYAHVPFSTVTSPGLTADDLTGYRVLMLPNLQAVSDEEAEVLRGFVNGGGTVVITGPAPTGLDRFGSARAEYALADVLGFRKADPLPATKENRYGAGFCHYVRNLIGKSYLASTDQPSADQLLAPVRAAVTPSVTLTGDRRIHLEVGTLGDDTVVQLVNFTHCQDTPTAFRTTPATCTVSVAVPAGKRVLAATVSTPDAPSPAPQPVAWRVTGSTAAVDLTVAQYSLLTVTTG</sequence>
<dbReference type="KEGG" id="salj:SMD11_6454"/>
<dbReference type="AlphaFoldDB" id="A0A1Z2LCI2"/>
<dbReference type="InterPro" id="IPR017853">
    <property type="entry name" value="GH"/>
</dbReference>
<dbReference type="PROSITE" id="PS51318">
    <property type="entry name" value="TAT"/>
    <property type="match status" value="1"/>
</dbReference>
<evidence type="ECO:0000256" key="1">
    <source>
        <dbReference type="SAM" id="SignalP"/>
    </source>
</evidence>
<organism evidence="2 3">
    <name type="scientific">Streptomyces albireticuli</name>
    <dbReference type="NCBI Taxonomy" id="1940"/>
    <lineage>
        <taxon>Bacteria</taxon>
        <taxon>Bacillati</taxon>
        <taxon>Actinomycetota</taxon>
        <taxon>Actinomycetes</taxon>
        <taxon>Kitasatosporales</taxon>
        <taxon>Streptomycetaceae</taxon>
        <taxon>Streptomyces</taxon>
    </lineage>
</organism>
<feature type="chain" id="PRO_5012261040" evidence="1">
    <location>
        <begin position="23"/>
        <end position="714"/>
    </location>
</feature>
<evidence type="ECO:0000313" key="2">
    <source>
        <dbReference type="EMBL" id="ARZ72030.1"/>
    </source>
</evidence>
<proteinExistence type="predicted"/>
<feature type="signal peptide" evidence="1">
    <location>
        <begin position="1"/>
        <end position="22"/>
    </location>
</feature>
<dbReference type="CDD" id="cd03143">
    <property type="entry name" value="A4_beta-galactosidase_middle_domain"/>
    <property type="match status" value="1"/>
</dbReference>
<gene>
    <name evidence="2" type="ORF">SMD11_6454</name>
</gene>
<dbReference type="Proteomes" id="UP000195755">
    <property type="component" value="Chromosome"/>
</dbReference>
<dbReference type="SUPFAM" id="SSF52317">
    <property type="entry name" value="Class I glutamine amidotransferase-like"/>
    <property type="match status" value="1"/>
</dbReference>
<name>A0A1Z2LCI2_9ACTN</name>
<dbReference type="EMBL" id="CP021744">
    <property type="protein sequence ID" value="ARZ72030.1"/>
    <property type="molecule type" value="Genomic_DNA"/>
</dbReference>
<keyword evidence="1" id="KW-0732">Signal</keyword>
<protein>
    <submittedName>
        <fullName evidence="2">Uncharacterized protein</fullName>
    </submittedName>
</protein>
<dbReference type="SUPFAM" id="SSF51445">
    <property type="entry name" value="(Trans)glycosidases"/>
    <property type="match status" value="1"/>
</dbReference>
<dbReference type="InterPro" id="IPR029062">
    <property type="entry name" value="Class_I_gatase-like"/>
</dbReference>
<dbReference type="InterPro" id="IPR006311">
    <property type="entry name" value="TAT_signal"/>
</dbReference>
<evidence type="ECO:0000313" key="3">
    <source>
        <dbReference type="Proteomes" id="UP000195755"/>
    </source>
</evidence>
<dbReference type="Gene3D" id="3.40.50.880">
    <property type="match status" value="1"/>
</dbReference>
<reference evidence="2 3" key="1">
    <citation type="submission" date="2017-06" db="EMBL/GenBank/DDBJ databases">
        <title>Streptomyces albireticuli Genome sequencing and assembly.</title>
        <authorList>
            <person name="Wang Y."/>
            <person name="Du B."/>
            <person name="Ding Y."/>
            <person name="Liu H."/>
            <person name="Hou Q."/>
            <person name="Liu K."/>
            <person name="Yao L."/>
            <person name="Wang C."/>
        </authorList>
    </citation>
    <scope>NUCLEOTIDE SEQUENCE [LARGE SCALE GENOMIC DNA]</scope>
    <source>
        <strain evidence="2 3">MDJK11</strain>
    </source>
</reference>